<evidence type="ECO:0000313" key="10">
    <source>
        <dbReference type="Proteomes" id="UP000242999"/>
    </source>
</evidence>
<evidence type="ECO:0000256" key="2">
    <source>
        <dbReference type="ARBA" id="ARBA00022556"/>
    </source>
</evidence>
<dbReference type="PANTHER" id="PTHR43378">
    <property type="entry name" value="UDP-3-O-ACYLGLUCOSAMINE N-ACYLTRANSFERASE"/>
    <property type="match status" value="1"/>
</dbReference>
<dbReference type="STRING" id="64971.SAMN05421831_103108"/>
<protein>
    <recommendedName>
        <fullName evidence="7">UDP-3-O-acylglucosamine N-acyltransferase</fullName>
        <ecNumber evidence="7">2.3.1.191</ecNumber>
    </recommendedName>
</protein>
<dbReference type="Pfam" id="PF00132">
    <property type="entry name" value="Hexapep"/>
    <property type="match status" value="3"/>
</dbReference>
<dbReference type="GO" id="GO:0009245">
    <property type="term" value="P:lipid A biosynthetic process"/>
    <property type="evidence" value="ECO:0007669"/>
    <property type="project" value="UniProtKB-UniRule"/>
</dbReference>
<dbReference type="NCBIfam" id="NF002060">
    <property type="entry name" value="PRK00892.1"/>
    <property type="match status" value="1"/>
</dbReference>
<keyword evidence="4 7" id="KW-0677">Repeat</keyword>
<dbReference type="PROSITE" id="PS00101">
    <property type="entry name" value="HEXAPEP_TRANSFERASES"/>
    <property type="match status" value="1"/>
</dbReference>
<evidence type="ECO:0000256" key="4">
    <source>
        <dbReference type="ARBA" id="ARBA00022737"/>
    </source>
</evidence>
<dbReference type="Pfam" id="PF04613">
    <property type="entry name" value="LpxD"/>
    <property type="match status" value="1"/>
</dbReference>
<dbReference type="GO" id="GO:0016410">
    <property type="term" value="F:N-acyltransferase activity"/>
    <property type="evidence" value="ECO:0007669"/>
    <property type="project" value="InterPro"/>
</dbReference>
<evidence type="ECO:0000256" key="7">
    <source>
        <dbReference type="HAMAP-Rule" id="MF_00523"/>
    </source>
</evidence>
<evidence type="ECO:0000259" key="8">
    <source>
        <dbReference type="Pfam" id="PF04613"/>
    </source>
</evidence>
<keyword evidence="10" id="KW-1185">Reference proteome</keyword>
<dbReference type="AlphaFoldDB" id="A0A1H6R5W8"/>
<dbReference type="InterPro" id="IPR007691">
    <property type="entry name" value="LpxD"/>
</dbReference>
<dbReference type="InterPro" id="IPR011004">
    <property type="entry name" value="Trimer_LpxA-like_sf"/>
</dbReference>
<keyword evidence="3 7" id="KW-0808">Transferase</keyword>
<organism evidence="9 10">
    <name type="scientific">Allopseudospirillum japonicum</name>
    <dbReference type="NCBI Taxonomy" id="64971"/>
    <lineage>
        <taxon>Bacteria</taxon>
        <taxon>Pseudomonadati</taxon>
        <taxon>Pseudomonadota</taxon>
        <taxon>Gammaproteobacteria</taxon>
        <taxon>Oceanospirillales</taxon>
        <taxon>Oceanospirillaceae</taxon>
        <taxon>Allopseudospirillum</taxon>
    </lineage>
</organism>
<evidence type="ECO:0000256" key="6">
    <source>
        <dbReference type="ARBA" id="ARBA00023315"/>
    </source>
</evidence>
<feature type="domain" description="UDP-3-O-[3-hydroxymyristoyl] glucosamine N-acyltransferase non-repeat region" evidence="8">
    <location>
        <begin position="26"/>
        <end position="91"/>
    </location>
</feature>
<dbReference type="HAMAP" id="MF_00523">
    <property type="entry name" value="LpxD"/>
    <property type="match status" value="1"/>
</dbReference>
<dbReference type="CDD" id="cd03352">
    <property type="entry name" value="LbH_LpxD"/>
    <property type="match status" value="1"/>
</dbReference>
<dbReference type="EMBL" id="FNYH01000003">
    <property type="protein sequence ID" value="SEI51221.1"/>
    <property type="molecule type" value="Genomic_DNA"/>
</dbReference>
<evidence type="ECO:0000256" key="5">
    <source>
        <dbReference type="ARBA" id="ARBA00023098"/>
    </source>
</evidence>
<comment type="catalytic activity">
    <reaction evidence="7">
        <text>a UDP-3-O-[(3R)-3-hydroxyacyl]-alpha-D-glucosamine + a (3R)-hydroxyacyl-[ACP] = a UDP-2-N,3-O-bis[(3R)-3-hydroxyacyl]-alpha-D-glucosamine + holo-[ACP] + H(+)</text>
        <dbReference type="Rhea" id="RHEA:53836"/>
        <dbReference type="Rhea" id="RHEA-COMP:9685"/>
        <dbReference type="Rhea" id="RHEA-COMP:9945"/>
        <dbReference type="ChEBI" id="CHEBI:15378"/>
        <dbReference type="ChEBI" id="CHEBI:64479"/>
        <dbReference type="ChEBI" id="CHEBI:78827"/>
        <dbReference type="ChEBI" id="CHEBI:137740"/>
        <dbReference type="ChEBI" id="CHEBI:137748"/>
        <dbReference type="EC" id="2.3.1.191"/>
    </reaction>
</comment>
<dbReference type="OrthoDB" id="9784739at2"/>
<dbReference type="InterPro" id="IPR018357">
    <property type="entry name" value="Hexapep_transf_CS"/>
</dbReference>
<dbReference type="EC" id="2.3.1.191" evidence="7"/>
<dbReference type="UniPathway" id="UPA00973"/>
<feature type="active site" description="Proton acceptor" evidence="7">
    <location>
        <position position="242"/>
    </location>
</feature>
<dbReference type="Proteomes" id="UP000242999">
    <property type="component" value="Unassembled WGS sequence"/>
</dbReference>
<dbReference type="GO" id="GO:0016020">
    <property type="term" value="C:membrane"/>
    <property type="evidence" value="ECO:0007669"/>
    <property type="project" value="GOC"/>
</dbReference>
<accession>A0A1H6R5W8</accession>
<dbReference type="RefSeq" id="WP_093308767.1">
    <property type="nucleotide sequence ID" value="NZ_FNYH01000003.1"/>
</dbReference>
<dbReference type="SUPFAM" id="SSF51161">
    <property type="entry name" value="Trimeric LpxA-like enzymes"/>
    <property type="match status" value="1"/>
</dbReference>
<comment type="similarity">
    <text evidence="7">Belongs to the transferase hexapeptide repeat family. LpxD subfamily.</text>
</comment>
<dbReference type="InterPro" id="IPR001451">
    <property type="entry name" value="Hexapep"/>
</dbReference>
<dbReference type="GO" id="GO:0103118">
    <property type="term" value="F:UDP-3-O-[(3R)-3-hydroxyacyl]-glucosamine N-acyltransferase activity"/>
    <property type="evidence" value="ECO:0007669"/>
    <property type="project" value="UniProtKB-EC"/>
</dbReference>
<reference evidence="10" key="1">
    <citation type="submission" date="2016-10" db="EMBL/GenBank/DDBJ databases">
        <authorList>
            <person name="Varghese N."/>
            <person name="Submissions S."/>
        </authorList>
    </citation>
    <scope>NUCLEOTIDE SEQUENCE [LARGE SCALE GENOMIC DNA]</scope>
    <source>
        <strain evidence="10">DSM 7165</strain>
    </source>
</reference>
<dbReference type="Gene3D" id="3.40.1390.10">
    <property type="entry name" value="MurE/MurF, N-terminal domain"/>
    <property type="match status" value="1"/>
</dbReference>
<dbReference type="Gene3D" id="2.160.10.10">
    <property type="entry name" value="Hexapeptide repeat proteins"/>
    <property type="match status" value="1"/>
</dbReference>
<evidence type="ECO:0000256" key="3">
    <source>
        <dbReference type="ARBA" id="ARBA00022679"/>
    </source>
</evidence>
<dbReference type="NCBIfam" id="TIGR01853">
    <property type="entry name" value="lipid_A_lpxD"/>
    <property type="match status" value="1"/>
</dbReference>
<gene>
    <name evidence="7" type="primary">lpxD</name>
    <name evidence="9" type="ORF">SAMN05421831_103108</name>
</gene>
<name>A0A1H6R5W8_9GAMM</name>
<sequence>MQTQPSFTLGAIAKMLGATLYGDPEILIHGLGTLEAATADEVAFLANPHYQHQLASTQAAAVIVRESARTACPSAALVVDNPYLSYARLSQAFAPQPQTQGAIHPSAVIDPSAQIHPSARIEAGVVIEADAIIEEHVYIGAHSVIGAHVVIGAQSRLYPHVTLYHQVRVGPRCIIHSGAVIGADGFGFAHDGQKWHKIAQLGAVVLEAEVEVGACTSIDRGALEDTYIGTGVKIDSQVQIAHNVHIGAHSMLAGCVGIAGSTQVGSHCLLGGGVGLAGHLRLADGVQVTGMSLVTNHIEQAGVYSSGTSAMPNALWRKNAVRFKQLDTLARRVQTLERLLTQTQDAHKK</sequence>
<dbReference type="Gene3D" id="1.20.5.170">
    <property type="match status" value="1"/>
</dbReference>
<comment type="function">
    <text evidence="7">Catalyzes the N-acylation of UDP-3-O-acylglucosamine using 3-hydroxyacyl-ACP as the acyl donor. Is involved in the biosynthesis of lipid A, a phosphorylated glycolipid that anchors the lipopolysaccharide to the outer membrane of the cell.</text>
</comment>
<comment type="subunit">
    <text evidence="7">Homotrimer.</text>
</comment>
<proteinExistence type="inferred from homology"/>
<evidence type="ECO:0000256" key="1">
    <source>
        <dbReference type="ARBA" id="ARBA00022516"/>
    </source>
</evidence>
<keyword evidence="6 7" id="KW-0012">Acyltransferase</keyword>
<dbReference type="InterPro" id="IPR020573">
    <property type="entry name" value="UDP_GlcNAc_AcTrfase_non-rep"/>
</dbReference>
<keyword evidence="1 7" id="KW-0444">Lipid biosynthesis</keyword>
<evidence type="ECO:0000313" key="9">
    <source>
        <dbReference type="EMBL" id="SEI51221.1"/>
    </source>
</evidence>
<keyword evidence="5 7" id="KW-0443">Lipid metabolism</keyword>
<keyword evidence="2 7" id="KW-0441">Lipid A biosynthesis</keyword>
<comment type="pathway">
    <text evidence="7">Bacterial outer membrane biogenesis; LPS lipid A biosynthesis.</text>
</comment>
<dbReference type="PANTHER" id="PTHR43378:SF2">
    <property type="entry name" value="UDP-3-O-ACYLGLUCOSAMINE N-ACYLTRANSFERASE 1, MITOCHONDRIAL-RELATED"/>
    <property type="match status" value="1"/>
</dbReference>